<organism evidence="2 3">
    <name type="scientific">Thauera aminoaromatica S2</name>
    <dbReference type="NCBI Taxonomy" id="1234381"/>
    <lineage>
        <taxon>Bacteria</taxon>
        <taxon>Pseudomonadati</taxon>
        <taxon>Pseudomonadota</taxon>
        <taxon>Betaproteobacteria</taxon>
        <taxon>Rhodocyclales</taxon>
        <taxon>Zoogloeaceae</taxon>
        <taxon>Thauera</taxon>
    </lineage>
</organism>
<accession>N6YA37</accession>
<dbReference type="PANTHER" id="PTHR33987:SF1">
    <property type="entry name" value="CALCINEURIN-LIKE METALLO-PHOSPHOESTERASE SUPERFAMILY PROTEIN"/>
    <property type="match status" value="1"/>
</dbReference>
<proteinExistence type="predicted"/>
<evidence type="ECO:0000313" key="2">
    <source>
        <dbReference type="EMBL" id="ENO88365.1"/>
    </source>
</evidence>
<dbReference type="PANTHER" id="PTHR33987">
    <property type="entry name" value="CALCINEURIN-LIKE METALLO-PHOSPHOESTERASE SUPERFAMILY PROTEIN"/>
    <property type="match status" value="1"/>
</dbReference>
<dbReference type="CDD" id="cd07389">
    <property type="entry name" value="MPP_PhoD"/>
    <property type="match status" value="1"/>
</dbReference>
<dbReference type="Gene3D" id="3.60.21.70">
    <property type="entry name" value="PhoD-like phosphatase"/>
    <property type="match status" value="1"/>
</dbReference>
<name>N6YA37_THASP</name>
<feature type="domain" description="PhoD-like phosphatase metallophosphatase" evidence="1">
    <location>
        <begin position="7"/>
        <end position="251"/>
    </location>
</feature>
<comment type="caution">
    <text evidence="2">The sequence shown here is derived from an EMBL/GenBank/DDBJ whole genome shotgun (WGS) entry which is preliminary data.</text>
</comment>
<protein>
    <submittedName>
        <fullName evidence="2">Phosphodiesterase/alkaline phosphatase D-like protein</fullName>
    </submittedName>
</protein>
<dbReference type="Pfam" id="PF09423">
    <property type="entry name" value="PhoD"/>
    <property type="match status" value="1"/>
</dbReference>
<evidence type="ECO:0000313" key="3">
    <source>
        <dbReference type="Proteomes" id="UP000013042"/>
    </source>
</evidence>
<evidence type="ECO:0000259" key="1">
    <source>
        <dbReference type="Pfam" id="PF09423"/>
    </source>
</evidence>
<dbReference type="AlphaFoldDB" id="N6YA37"/>
<dbReference type="EMBL" id="AMXD01000006">
    <property type="protein sequence ID" value="ENO88365.1"/>
    <property type="molecule type" value="Genomic_DNA"/>
</dbReference>
<dbReference type="InterPro" id="IPR029052">
    <property type="entry name" value="Metallo-depent_PP-like"/>
</dbReference>
<dbReference type="SUPFAM" id="SSF56300">
    <property type="entry name" value="Metallo-dependent phosphatases"/>
    <property type="match status" value="1"/>
</dbReference>
<dbReference type="Proteomes" id="UP000013042">
    <property type="component" value="Unassembled WGS sequence"/>
</dbReference>
<gene>
    <name evidence="2" type="ORF">C665_02422</name>
</gene>
<dbReference type="RefSeq" id="WP_004299278.1">
    <property type="nucleotide sequence ID" value="NZ_AMXD01000006.1"/>
</dbReference>
<dbReference type="InterPro" id="IPR038607">
    <property type="entry name" value="PhoD-like_sf"/>
</dbReference>
<reference evidence="2 3" key="1">
    <citation type="submission" date="2012-09" db="EMBL/GenBank/DDBJ databases">
        <title>Draft Genome Sequences of 6 Strains from Genus Thauera.</title>
        <authorList>
            <person name="Liu B."/>
            <person name="Shapleigh J.P."/>
            <person name="Frostegard A.H."/>
        </authorList>
    </citation>
    <scope>NUCLEOTIDE SEQUENCE [LARGE SCALE GENOMIC DNA]</scope>
    <source>
        <strain evidence="2 3">S2</strain>
    </source>
</reference>
<dbReference type="InterPro" id="IPR018946">
    <property type="entry name" value="PhoD-like_MPP"/>
</dbReference>
<sequence length="315" mass="36173">MKTERIAFTSCIRYEAFPNQPQWQDVKMASPDHLLLLGDQIYMDYGLWPFSQEWNEKPKTYSDADFESIMSSKYRAQCNEPNFLDLAKLISSRNGRICAVWDDHDFAWNNARGADVPESKKKISLKLFKEWFPPVQERLGEIFQAFDTELARVIMLDVRSHSRKPNKLSLLKHKFSSESDLLGEAQFEFLERELNTEGEKPFTIVCSGLTLRYGDENWIKYSNDFFRLIGAIKDSKKRIIFLGGDIHRNALVPPSETIPFYEVISSGFAVNYLGLGIPQDDRNNWGLLDLSESGAATVTLYCHGATDLNTPTRIF</sequence>